<name>A0ABT2HRJ3_9MICC</name>
<comment type="caution">
    <text evidence="2">The sequence shown here is derived from an EMBL/GenBank/DDBJ whole genome shotgun (WGS) entry which is preliminary data.</text>
</comment>
<reference evidence="2 3" key="1">
    <citation type="submission" date="2022-04" db="EMBL/GenBank/DDBJ databases">
        <title>Human microbiome associated bacterial genomes.</title>
        <authorList>
            <person name="Sandstrom S."/>
            <person name="Salamzade R."/>
            <person name="Kalan L.R."/>
        </authorList>
    </citation>
    <scope>NUCLEOTIDE SEQUENCE [LARGE SCALE GENOMIC DNA]</scope>
    <source>
        <strain evidence="3">p3-SID767</strain>
    </source>
</reference>
<proteinExistence type="predicted"/>
<dbReference type="EMBL" id="JALXMO010000020">
    <property type="protein sequence ID" value="MCT1607302.1"/>
    <property type="molecule type" value="Genomic_DNA"/>
</dbReference>
<organism evidence="2 3">
    <name type="scientific">Nesterenkonia massiliensis</name>
    <dbReference type="NCBI Taxonomy" id="1232429"/>
    <lineage>
        <taxon>Bacteria</taxon>
        <taxon>Bacillati</taxon>
        <taxon>Actinomycetota</taxon>
        <taxon>Actinomycetes</taxon>
        <taxon>Micrococcales</taxon>
        <taxon>Micrococcaceae</taxon>
        <taxon>Nesterenkonia</taxon>
    </lineage>
</organism>
<feature type="compositionally biased region" description="Basic and acidic residues" evidence="1">
    <location>
        <begin position="10"/>
        <end position="24"/>
    </location>
</feature>
<evidence type="ECO:0000256" key="1">
    <source>
        <dbReference type="SAM" id="MobiDB-lite"/>
    </source>
</evidence>
<protein>
    <submittedName>
        <fullName evidence="2">Uncharacterized protein</fullName>
    </submittedName>
</protein>
<evidence type="ECO:0000313" key="2">
    <source>
        <dbReference type="EMBL" id="MCT1607302.1"/>
    </source>
</evidence>
<keyword evidence="3" id="KW-1185">Reference proteome</keyword>
<accession>A0ABT2HRJ3</accession>
<evidence type="ECO:0000313" key="3">
    <source>
        <dbReference type="Proteomes" id="UP001205046"/>
    </source>
</evidence>
<sequence length="79" mass="8837">MEQSPSDGGHGGHPDSRSPADGLCRRIRETRRINKRVAAGEIEMAAEVDVRGIADAFSQRQQAERADIVERMNSARWIY</sequence>
<dbReference type="RefSeq" id="WP_147640392.1">
    <property type="nucleotide sequence ID" value="NZ_JALXMO010000020.1"/>
</dbReference>
<dbReference type="Proteomes" id="UP001205046">
    <property type="component" value="Unassembled WGS sequence"/>
</dbReference>
<gene>
    <name evidence="2" type="ORF">M3B43_08180</name>
</gene>
<feature type="region of interest" description="Disordered" evidence="1">
    <location>
        <begin position="1"/>
        <end position="24"/>
    </location>
</feature>